<dbReference type="PIRSF" id="PIRSF001434">
    <property type="entry name" value="CGS"/>
    <property type="match status" value="1"/>
</dbReference>
<keyword evidence="3 5" id="KW-0808">Transferase</keyword>
<evidence type="ECO:0000313" key="5">
    <source>
        <dbReference type="EMBL" id="SFV71674.1"/>
    </source>
</evidence>
<dbReference type="GO" id="GO:0030170">
    <property type="term" value="F:pyridoxal phosphate binding"/>
    <property type="evidence" value="ECO:0007669"/>
    <property type="project" value="InterPro"/>
</dbReference>
<dbReference type="EC" id="2.5.1.48" evidence="5"/>
<dbReference type="InterPro" id="IPR006235">
    <property type="entry name" value="OAc-hSer/O-AcSer_sulfhydrylase"/>
</dbReference>
<dbReference type="GO" id="GO:0004124">
    <property type="term" value="F:cysteine synthase activity"/>
    <property type="evidence" value="ECO:0007669"/>
    <property type="project" value="TreeGrafter"/>
</dbReference>
<dbReference type="PANTHER" id="PTHR43797">
    <property type="entry name" value="HOMOCYSTEINE/CYSTEINE SYNTHASE"/>
    <property type="match status" value="1"/>
</dbReference>
<dbReference type="EMBL" id="FPHM01000291">
    <property type="protein sequence ID" value="SFV71674.1"/>
    <property type="molecule type" value="Genomic_DNA"/>
</dbReference>
<name>A0A1W1D0R0_9ZZZZ</name>
<dbReference type="PANTHER" id="PTHR43797:SF2">
    <property type="entry name" value="HOMOCYSTEINE_CYSTEINE SYNTHASE"/>
    <property type="match status" value="1"/>
</dbReference>
<proteinExistence type="inferred from homology"/>
<dbReference type="EC" id="2.5.1.49" evidence="5"/>
<dbReference type="AlphaFoldDB" id="A0A1W1D0R0"/>
<keyword evidence="4" id="KW-0663">Pyridoxal phosphate</keyword>
<evidence type="ECO:0000256" key="1">
    <source>
        <dbReference type="ARBA" id="ARBA00001933"/>
    </source>
</evidence>
<dbReference type="InterPro" id="IPR015424">
    <property type="entry name" value="PyrdxlP-dep_Trfase"/>
</dbReference>
<dbReference type="GO" id="GO:0005737">
    <property type="term" value="C:cytoplasm"/>
    <property type="evidence" value="ECO:0007669"/>
    <property type="project" value="TreeGrafter"/>
</dbReference>
<comment type="cofactor">
    <cofactor evidence="1">
        <name>pyridoxal 5'-phosphate</name>
        <dbReference type="ChEBI" id="CHEBI:597326"/>
    </cofactor>
</comment>
<dbReference type="Gene3D" id="3.90.1150.10">
    <property type="entry name" value="Aspartate Aminotransferase, domain 1"/>
    <property type="match status" value="1"/>
</dbReference>
<dbReference type="InterPro" id="IPR000277">
    <property type="entry name" value="Cys/Met-Metab_PyrdxlP-dep_enz"/>
</dbReference>
<sequence length="419" mass="45258">MNEPINFDFFNTQLVHNIASRVGAIAPTITPSASYGYENAEEAEGIFSATVNKPLYARVGNPTNAKLESVVTAFEGGFGAIATSSGMGAIAMVCTALLKSGDELLCIGGFFGGTYSLVNETLARFGVSNSFCQVDDFEHIEATLKKGIKMVIFESVGNPSLTLPNVQRIIDLCNSYNTLVMIDNTPTPLLLRPLVMGADIVVHSSTKNMSGHSSALGGIAVFREVNPKEDKLLDEKYVDVHKIVKKMGKKALIAICKKRALRDFGMTANAFASFMTMIGLETLALRVERINRTVATVASILDNTLENAVTVSHPSLSSSPDNKRYLSDFPQGCGPLLTIDCQTKARAFSFLNALKLVIQTANIGDNRSLALHMTSTIYSDFDEEARSFLGVHEGLIRVSIGLEDPKAIARDFINASKIL</sequence>
<evidence type="ECO:0000256" key="4">
    <source>
        <dbReference type="ARBA" id="ARBA00022898"/>
    </source>
</evidence>
<evidence type="ECO:0000256" key="3">
    <source>
        <dbReference type="ARBA" id="ARBA00022679"/>
    </source>
</evidence>
<protein>
    <submittedName>
        <fullName evidence="5">O-acetylhomoserine sulfhydrylase / O-succinylhomoserine sulfhydrylase</fullName>
        <ecNumber evidence="5">2.5.1.48</ecNumber>
        <ecNumber evidence="5">2.5.1.49</ecNumber>
    </submittedName>
</protein>
<organism evidence="5">
    <name type="scientific">hydrothermal vent metagenome</name>
    <dbReference type="NCBI Taxonomy" id="652676"/>
    <lineage>
        <taxon>unclassified sequences</taxon>
        <taxon>metagenomes</taxon>
        <taxon>ecological metagenomes</taxon>
    </lineage>
</organism>
<accession>A0A1W1D0R0</accession>
<dbReference type="GO" id="GO:0006535">
    <property type="term" value="P:cysteine biosynthetic process from serine"/>
    <property type="evidence" value="ECO:0007669"/>
    <property type="project" value="TreeGrafter"/>
</dbReference>
<dbReference type="GO" id="GO:0003961">
    <property type="term" value="F:O-acetylhomoserine aminocarboxypropyltransferase activity"/>
    <property type="evidence" value="ECO:0007669"/>
    <property type="project" value="UniProtKB-EC"/>
</dbReference>
<reference evidence="5" key="1">
    <citation type="submission" date="2016-10" db="EMBL/GenBank/DDBJ databases">
        <authorList>
            <person name="de Groot N.N."/>
        </authorList>
    </citation>
    <scope>NUCLEOTIDE SEQUENCE</scope>
</reference>
<comment type="similarity">
    <text evidence="2">Belongs to the trans-sulfuration enzymes family.</text>
</comment>
<dbReference type="SUPFAM" id="SSF53383">
    <property type="entry name" value="PLP-dependent transferases"/>
    <property type="match status" value="1"/>
</dbReference>
<dbReference type="InterPro" id="IPR015422">
    <property type="entry name" value="PyrdxlP-dep_Trfase_small"/>
</dbReference>
<dbReference type="GO" id="GO:0019346">
    <property type="term" value="P:transsulfuration"/>
    <property type="evidence" value="ECO:0007669"/>
    <property type="project" value="InterPro"/>
</dbReference>
<dbReference type="Pfam" id="PF01053">
    <property type="entry name" value="Cys_Met_Meta_PP"/>
    <property type="match status" value="1"/>
</dbReference>
<dbReference type="Gene3D" id="3.40.640.10">
    <property type="entry name" value="Type I PLP-dependent aspartate aminotransferase-like (Major domain)"/>
    <property type="match status" value="1"/>
</dbReference>
<gene>
    <name evidence="5" type="ORF">MNB_SV-13-2116</name>
</gene>
<evidence type="ECO:0000256" key="2">
    <source>
        <dbReference type="ARBA" id="ARBA00009077"/>
    </source>
</evidence>
<dbReference type="GO" id="GO:0003962">
    <property type="term" value="F:cystathionine gamma-synthase activity"/>
    <property type="evidence" value="ECO:0007669"/>
    <property type="project" value="UniProtKB-EC"/>
</dbReference>
<dbReference type="InterPro" id="IPR015421">
    <property type="entry name" value="PyrdxlP-dep_Trfase_major"/>
</dbReference>
<dbReference type="GO" id="GO:0071269">
    <property type="term" value="P:L-homocysteine biosynthetic process"/>
    <property type="evidence" value="ECO:0007669"/>
    <property type="project" value="TreeGrafter"/>
</dbReference>